<keyword evidence="12" id="KW-1185">Reference proteome</keyword>
<keyword evidence="6" id="KW-0804">Transcription</keyword>
<feature type="compositionally biased region" description="Polar residues" evidence="9">
    <location>
        <begin position="369"/>
        <end position="389"/>
    </location>
</feature>
<dbReference type="PROSITE" id="PS00633">
    <property type="entry name" value="BROMODOMAIN_1"/>
    <property type="match status" value="1"/>
</dbReference>
<dbReference type="EMBL" id="JAACFV010000020">
    <property type="protein sequence ID" value="KAF7511406.1"/>
    <property type="molecule type" value="Genomic_DNA"/>
</dbReference>
<dbReference type="GO" id="GO:0006368">
    <property type="term" value="P:transcription elongation by RNA polymerase II"/>
    <property type="evidence" value="ECO:0007669"/>
    <property type="project" value="TreeGrafter"/>
</dbReference>
<dbReference type="PRINTS" id="PR00503">
    <property type="entry name" value="BROMODOMAIN"/>
</dbReference>
<dbReference type="GO" id="GO:0006338">
    <property type="term" value="P:chromatin remodeling"/>
    <property type="evidence" value="ECO:0007669"/>
    <property type="project" value="InterPro"/>
</dbReference>
<keyword evidence="4" id="KW-0805">Transcription regulation</keyword>
<keyword evidence="5 8" id="KW-0103">Bromodomain</keyword>
<feature type="compositionally biased region" description="Low complexity" evidence="9">
    <location>
        <begin position="498"/>
        <end position="514"/>
    </location>
</feature>
<feature type="compositionally biased region" description="Polar residues" evidence="9">
    <location>
        <begin position="485"/>
        <end position="497"/>
    </location>
</feature>
<reference evidence="11" key="1">
    <citation type="submission" date="2020-02" db="EMBL/GenBank/DDBJ databases">
        <authorList>
            <person name="Palmer J.M."/>
        </authorList>
    </citation>
    <scope>NUCLEOTIDE SEQUENCE</scope>
    <source>
        <strain evidence="11">EPUS1.4</strain>
        <tissue evidence="11">Thallus</tissue>
    </source>
</reference>
<evidence type="ECO:0000256" key="7">
    <source>
        <dbReference type="ARBA" id="ARBA00023242"/>
    </source>
</evidence>
<evidence type="ECO:0000256" key="6">
    <source>
        <dbReference type="ARBA" id="ARBA00023163"/>
    </source>
</evidence>
<dbReference type="OrthoDB" id="6017at2759"/>
<dbReference type="SUPFAM" id="SSF47370">
    <property type="entry name" value="Bromodomain"/>
    <property type="match status" value="2"/>
</dbReference>
<feature type="domain" description="Bromo" evidence="10">
    <location>
        <begin position="104"/>
        <end position="155"/>
    </location>
</feature>
<dbReference type="PROSITE" id="PS50014">
    <property type="entry name" value="BROMODOMAIN_2"/>
    <property type="match status" value="2"/>
</dbReference>
<dbReference type="CDD" id="cd04369">
    <property type="entry name" value="Bromodomain"/>
    <property type="match status" value="2"/>
</dbReference>
<dbReference type="InterPro" id="IPR037382">
    <property type="entry name" value="Rsc/polybromo"/>
</dbReference>
<comment type="subcellular location">
    <subcellularLocation>
        <location evidence="1">Nucleus</location>
    </subcellularLocation>
</comment>
<dbReference type="PANTHER" id="PTHR16062:SF19">
    <property type="entry name" value="PROTEIN POLYBROMO-1"/>
    <property type="match status" value="1"/>
</dbReference>
<comment type="caution">
    <text evidence="11">The sequence shown here is derived from an EMBL/GenBank/DDBJ whole genome shotgun (WGS) entry which is preliminary data.</text>
</comment>
<dbReference type="Pfam" id="PF22994">
    <property type="entry name" value="RSC4_Ig_like"/>
    <property type="match status" value="1"/>
</dbReference>
<evidence type="ECO:0000256" key="5">
    <source>
        <dbReference type="ARBA" id="ARBA00023117"/>
    </source>
</evidence>
<dbReference type="Proteomes" id="UP000606974">
    <property type="component" value="Unassembled WGS sequence"/>
</dbReference>
<dbReference type="InterPro" id="IPR001487">
    <property type="entry name" value="Bromodomain"/>
</dbReference>
<dbReference type="InterPro" id="IPR054551">
    <property type="entry name" value="RSC4_Ig-like"/>
</dbReference>
<evidence type="ECO:0000256" key="8">
    <source>
        <dbReference type="PROSITE-ProRule" id="PRU00035"/>
    </source>
</evidence>
<dbReference type="InterPro" id="IPR036427">
    <property type="entry name" value="Bromodomain-like_sf"/>
</dbReference>
<dbReference type="PANTHER" id="PTHR16062">
    <property type="entry name" value="SWI/SNF-RELATED"/>
    <property type="match status" value="1"/>
</dbReference>
<dbReference type="SMART" id="SM00297">
    <property type="entry name" value="BROMO"/>
    <property type="match status" value="2"/>
</dbReference>
<feature type="region of interest" description="Disordered" evidence="9">
    <location>
        <begin position="360"/>
        <end position="522"/>
    </location>
</feature>
<name>A0A8H7E968_9EURO</name>
<feature type="domain" description="Bromo" evidence="10">
    <location>
        <begin position="261"/>
        <end position="331"/>
    </location>
</feature>
<keyword evidence="3" id="KW-0156">Chromatin regulator</keyword>
<evidence type="ECO:0000256" key="3">
    <source>
        <dbReference type="ARBA" id="ARBA00022853"/>
    </source>
</evidence>
<proteinExistence type="predicted"/>
<evidence type="ECO:0000256" key="2">
    <source>
        <dbReference type="ARBA" id="ARBA00022737"/>
    </source>
</evidence>
<dbReference type="AlphaFoldDB" id="A0A8H7E968"/>
<sequence>MSMKNLLQVFNKITSAQFREHCPGPTSDALLMSVKRRASSDMATPAPKKRRVIEDNRWPSGNETAEGTTATGLKLLESLKSSKDKTGRIVATEFLQLPPRTNTEYYRQVKLPLSFQEIEDKLNALQYENMTALESDLKRMVQNAKEFNTTSSKIYEDAERIRKALSNFMPKHNPAYKDQEYRAVPTPIPDDIEAKGHVSEAATPVDALVAPTIKLRVNGSASRKSANGVKDEAPSAGMESMQQEQLKIVEEMIALRDPTDADTEITLEFYEKPSKRDYPDYYKQISHPTALKDIQKAVSSNKFPTWESFITEVEYLWENARTYNEEGSFIHENANKLRDWFLNRLSGIDGARDIMPPKKLILNPPKNPSQQPTPRIKFTNLNKDTTQPGITVDEEARRRQDEHVRAASRGQVSGSGETPARVAQRPSGCRESPRVSATPVGKVEAGLKRSASVASTGGAEDKGSLAQDSSMADARPDSDQPAQPAGNQKLSQDVTSIASMQPPASIPQQSQPAQVPRPPTTTPAYLVETAFDRVMRGPGKGIEDALYTHIEAETDPELEHPHPWKMTYFPEKTQTQHGMVIHLPPSHPWLQMTLHLSQECLGRAQWRPVLSRDLAILYPTQPTVRGVYTFHFRLLPGVNTICADFLATINKKGEPAPEWPQERHDFERFVLTVNFLAQEV</sequence>
<evidence type="ECO:0000256" key="4">
    <source>
        <dbReference type="ARBA" id="ARBA00023015"/>
    </source>
</evidence>
<dbReference type="Pfam" id="PF00439">
    <property type="entry name" value="Bromodomain"/>
    <property type="match status" value="2"/>
</dbReference>
<dbReference type="InterPro" id="IPR018359">
    <property type="entry name" value="Bromodomain_CS"/>
</dbReference>
<evidence type="ECO:0000313" key="11">
    <source>
        <dbReference type="EMBL" id="KAF7511406.1"/>
    </source>
</evidence>
<organism evidence="11 12">
    <name type="scientific">Endocarpon pusillum</name>
    <dbReference type="NCBI Taxonomy" id="364733"/>
    <lineage>
        <taxon>Eukaryota</taxon>
        <taxon>Fungi</taxon>
        <taxon>Dikarya</taxon>
        <taxon>Ascomycota</taxon>
        <taxon>Pezizomycotina</taxon>
        <taxon>Eurotiomycetes</taxon>
        <taxon>Chaetothyriomycetidae</taxon>
        <taxon>Verrucariales</taxon>
        <taxon>Verrucariaceae</taxon>
        <taxon>Endocarpon</taxon>
    </lineage>
</organism>
<keyword evidence="2" id="KW-0677">Repeat</keyword>
<accession>A0A8H7E968</accession>
<dbReference type="GO" id="GO:0003682">
    <property type="term" value="F:chromatin binding"/>
    <property type="evidence" value="ECO:0007669"/>
    <property type="project" value="TreeGrafter"/>
</dbReference>
<evidence type="ECO:0000256" key="1">
    <source>
        <dbReference type="ARBA" id="ARBA00004123"/>
    </source>
</evidence>
<evidence type="ECO:0000313" key="12">
    <source>
        <dbReference type="Proteomes" id="UP000606974"/>
    </source>
</evidence>
<dbReference type="GO" id="GO:0016586">
    <property type="term" value="C:RSC-type complex"/>
    <property type="evidence" value="ECO:0007669"/>
    <property type="project" value="InterPro"/>
</dbReference>
<feature type="compositionally biased region" description="Basic and acidic residues" evidence="9">
    <location>
        <begin position="394"/>
        <end position="405"/>
    </location>
</feature>
<gene>
    <name evidence="11" type="ORF">GJ744_004595</name>
</gene>
<protein>
    <recommendedName>
        <fullName evidence="10">Bromo domain-containing protein</fullName>
    </recommendedName>
</protein>
<evidence type="ECO:0000259" key="10">
    <source>
        <dbReference type="PROSITE" id="PS50014"/>
    </source>
</evidence>
<keyword evidence="7" id="KW-0539">Nucleus</keyword>
<dbReference type="Gene3D" id="1.20.920.10">
    <property type="entry name" value="Bromodomain-like"/>
    <property type="match status" value="2"/>
</dbReference>
<evidence type="ECO:0000256" key="9">
    <source>
        <dbReference type="SAM" id="MobiDB-lite"/>
    </source>
</evidence>